<evidence type="ECO:0000313" key="2">
    <source>
        <dbReference type="EMBL" id="RJL06248.1"/>
    </source>
</evidence>
<dbReference type="OrthoDB" id="9807941at2"/>
<reference evidence="2 3" key="1">
    <citation type="submission" date="2018-09" db="EMBL/GenBank/DDBJ databases">
        <title>Paracoccus onubensis nov. sp. a moderate halophilic bacterium isolated from Gruta de las Maravillas (Aracena, Spain).</title>
        <authorList>
            <person name="Jurado V."/>
            <person name="Gutierrez-Patricio S."/>
            <person name="Gonzalez-Pimentel J.L."/>
            <person name="Laiz L."/>
            <person name="Saiz-Jimenez C."/>
        </authorList>
    </citation>
    <scope>NUCLEOTIDE SEQUENCE [LARGE SCALE GENOMIC DNA]</scope>
    <source>
        <strain evidence="2 3">DSM 19484</strain>
    </source>
</reference>
<accession>A0A419A045</accession>
<organism evidence="2 3">
    <name type="scientific">Paracoccus aestuarii</name>
    <dbReference type="NCBI Taxonomy" id="453842"/>
    <lineage>
        <taxon>Bacteria</taxon>
        <taxon>Pseudomonadati</taxon>
        <taxon>Pseudomonadota</taxon>
        <taxon>Alphaproteobacteria</taxon>
        <taxon>Rhodobacterales</taxon>
        <taxon>Paracoccaceae</taxon>
        <taxon>Paracoccus</taxon>
    </lineage>
</organism>
<name>A0A419A045_9RHOB</name>
<keyword evidence="3" id="KW-1185">Reference proteome</keyword>
<evidence type="ECO:0000313" key="3">
    <source>
        <dbReference type="Proteomes" id="UP000285530"/>
    </source>
</evidence>
<gene>
    <name evidence="2" type="ORF">D3P06_04210</name>
</gene>
<evidence type="ECO:0008006" key="4">
    <source>
        <dbReference type="Google" id="ProtNLM"/>
    </source>
</evidence>
<dbReference type="Gene3D" id="1.10.150.20">
    <property type="entry name" value="5' to 3' exonuclease, C-terminal subdomain"/>
    <property type="match status" value="1"/>
</dbReference>
<feature type="region of interest" description="Disordered" evidence="1">
    <location>
        <begin position="68"/>
        <end position="108"/>
    </location>
</feature>
<protein>
    <recommendedName>
        <fullName evidence="4">NADH:ubiquinone oxidoreductase</fullName>
    </recommendedName>
</protein>
<evidence type="ECO:0000256" key="1">
    <source>
        <dbReference type="SAM" id="MobiDB-lite"/>
    </source>
</evidence>
<comment type="caution">
    <text evidence="2">The sequence shown here is derived from an EMBL/GenBank/DDBJ whole genome shotgun (WGS) entry which is preliminary data.</text>
</comment>
<dbReference type="Proteomes" id="UP000285530">
    <property type="component" value="Unassembled WGS sequence"/>
</dbReference>
<dbReference type="EMBL" id="QZEV01000011">
    <property type="protein sequence ID" value="RJL06248.1"/>
    <property type="molecule type" value="Genomic_DNA"/>
</dbReference>
<dbReference type="RefSeq" id="WP_119885358.1">
    <property type="nucleotide sequence ID" value="NZ_CP067169.1"/>
</dbReference>
<dbReference type="AlphaFoldDB" id="A0A419A045"/>
<proteinExistence type="predicted"/>
<sequence length="178" mass="18342">MTGAVAALLVLLGLGLFGQVGWLAAIVLAAITGLLLGGMLHWLVDQGSPAMDGSAWDPRPAMADPVAEAAPQPVATPKASGDLVAPDAGGDRALPPAGRSIYPDPAPRPDDLRAIKGIGVKVEQALLDAGITRYDQIAAWTDAEIDAMAARIGRAVGRIRNDDWVGQARDLAARRGQG</sequence>